<dbReference type="InterPro" id="IPR009875">
    <property type="entry name" value="PilZ_domain"/>
</dbReference>
<name>X1T5C0_9ZZZZ</name>
<evidence type="ECO:0000259" key="1">
    <source>
        <dbReference type="Pfam" id="PF07238"/>
    </source>
</evidence>
<gene>
    <name evidence="2" type="ORF">S12H4_17046</name>
</gene>
<accession>X1T5C0</accession>
<dbReference type="EMBL" id="BARW01008293">
    <property type="protein sequence ID" value="GAI82805.1"/>
    <property type="molecule type" value="Genomic_DNA"/>
</dbReference>
<proteinExistence type="predicted"/>
<reference evidence="2" key="1">
    <citation type="journal article" date="2014" name="Front. Microbiol.">
        <title>High frequency of phylogenetically diverse reductive dehalogenase-homologous genes in deep subseafloor sedimentary metagenomes.</title>
        <authorList>
            <person name="Kawai M."/>
            <person name="Futagami T."/>
            <person name="Toyoda A."/>
            <person name="Takaki Y."/>
            <person name="Nishi S."/>
            <person name="Hori S."/>
            <person name="Arai W."/>
            <person name="Tsubouchi T."/>
            <person name="Morono Y."/>
            <person name="Uchiyama I."/>
            <person name="Ito T."/>
            <person name="Fujiyama A."/>
            <person name="Inagaki F."/>
            <person name="Takami H."/>
        </authorList>
    </citation>
    <scope>NUCLEOTIDE SEQUENCE</scope>
    <source>
        <strain evidence="2">Expedition CK06-06</strain>
    </source>
</reference>
<dbReference type="Pfam" id="PF07238">
    <property type="entry name" value="PilZ"/>
    <property type="match status" value="1"/>
</dbReference>
<dbReference type="AlphaFoldDB" id="X1T5C0"/>
<sequence length="225" mass="25956">MNSPEIERLITEAINNRPKVTTAPLNLYIYNSKLVCGARIVMPKEAKFVAYVPANCLEQGFNDKEWKLIVQKVNQVTNNQHPDDNKPKERTDIKQFKQTRFNERRREQRLYYRRPMWYSQSINKTRYKGHMVDVSSGGIGFTCCVAKENSLVTGQQITTRLDVPLFGTDGSYDMVRFDRAGRVCRVEKVNSSIHRIALQFTQPLPFKPAEQGLPNSIVEQKLAIM</sequence>
<protein>
    <recommendedName>
        <fullName evidence="1">PilZ domain-containing protein</fullName>
    </recommendedName>
</protein>
<evidence type="ECO:0000313" key="2">
    <source>
        <dbReference type="EMBL" id="GAI82805.1"/>
    </source>
</evidence>
<comment type="caution">
    <text evidence="2">The sequence shown here is derived from an EMBL/GenBank/DDBJ whole genome shotgun (WGS) entry which is preliminary data.</text>
</comment>
<feature type="domain" description="PilZ" evidence="1">
    <location>
        <begin position="103"/>
        <end position="203"/>
    </location>
</feature>
<dbReference type="GO" id="GO:0035438">
    <property type="term" value="F:cyclic-di-GMP binding"/>
    <property type="evidence" value="ECO:0007669"/>
    <property type="project" value="InterPro"/>
</dbReference>
<organism evidence="2">
    <name type="scientific">marine sediment metagenome</name>
    <dbReference type="NCBI Taxonomy" id="412755"/>
    <lineage>
        <taxon>unclassified sequences</taxon>
        <taxon>metagenomes</taxon>
        <taxon>ecological metagenomes</taxon>
    </lineage>
</organism>
<dbReference type="Gene3D" id="2.40.10.220">
    <property type="entry name" value="predicted glycosyltransferase like domains"/>
    <property type="match status" value="1"/>
</dbReference>